<reference evidence="4" key="1">
    <citation type="submission" date="2022-02" db="EMBL/GenBank/DDBJ databases">
        <authorList>
            <person name="Henning P.M."/>
            <person name="McCubbin A.G."/>
            <person name="Shore J.S."/>
        </authorList>
    </citation>
    <scope>NUCLEOTIDE SEQUENCE</scope>
    <source>
        <strain evidence="4">F60SS</strain>
        <tissue evidence="4">Leaves</tissue>
    </source>
</reference>
<name>A0A9Q0FB12_9ROSI</name>
<dbReference type="EMBL" id="JAKUCV010006232">
    <property type="protein sequence ID" value="KAJ4828203.1"/>
    <property type="molecule type" value="Genomic_DNA"/>
</dbReference>
<evidence type="ECO:0008006" key="6">
    <source>
        <dbReference type="Google" id="ProtNLM"/>
    </source>
</evidence>
<organism evidence="4 5">
    <name type="scientific">Turnera subulata</name>
    <dbReference type="NCBI Taxonomy" id="218843"/>
    <lineage>
        <taxon>Eukaryota</taxon>
        <taxon>Viridiplantae</taxon>
        <taxon>Streptophyta</taxon>
        <taxon>Embryophyta</taxon>
        <taxon>Tracheophyta</taxon>
        <taxon>Spermatophyta</taxon>
        <taxon>Magnoliopsida</taxon>
        <taxon>eudicotyledons</taxon>
        <taxon>Gunneridae</taxon>
        <taxon>Pentapetalae</taxon>
        <taxon>rosids</taxon>
        <taxon>fabids</taxon>
        <taxon>Malpighiales</taxon>
        <taxon>Passifloraceae</taxon>
        <taxon>Turnera</taxon>
    </lineage>
</organism>
<accession>A0A9Q0FB12</accession>
<reference evidence="4" key="2">
    <citation type="journal article" date="2023" name="Plants (Basel)">
        <title>Annotation of the Turnera subulata (Passifloraceae) Draft Genome Reveals the S-Locus Evolved after the Divergence of Turneroideae from Passifloroideae in a Stepwise Manner.</title>
        <authorList>
            <person name="Henning P.M."/>
            <person name="Roalson E.H."/>
            <person name="Mir W."/>
            <person name="McCubbin A.G."/>
            <person name="Shore J.S."/>
        </authorList>
    </citation>
    <scope>NUCLEOTIDE SEQUENCE</scope>
    <source>
        <strain evidence="4">F60SS</strain>
    </source>
</reference>
<keyword evidence="5" id="KW-1185">Reference proteome</keyword>
<dbReference type="InterPro" id="IPR025558">
    <property type="entry name" value="DUF4283"/>
</dbReference>
<evidence type="ECO:0000259" key="3">
    <source>
        <dbReference type="Pfam" id="PF14392"/>
    </source>
</evidence>
<dbReference type="PANTHER" id="PTHR31286">
    <property type="entry name" value="GLYCINE-RICH CELL WALL STRUCTURAL PROTEIN 1.8-LIKE"/>
    <property type="match status" value="1"/>
</dbReference>
<feature type="domain" description="DUF4283" evidence="2">
    <location>
        <begin position="34"/>
        <end position="108"/>
    </location>
</feature>
<evidence type="ECO:0000313" key="4">
    <source>
        <dbReference type="EMBL" id="KAJ4828203.1"/>
    </source>
</evidence>
<dbReference type="AlphaFoldDB" id="A0A9Q0FB12"/>
<dbReference type="InterPro" id="IPR040256">
    <property type="entry name" value="At4g02000-like"/>
</dbReference>
<feature type="compositionally biased region" description="Polar residues" evidence="1">
    <location>
        <begin position="1"/>
        <end position="20"/>
    </location>
</feature>
<dbReference type="OrthoDB" id="1106899at2759"/>
<evidence type="ECO:0000256" key="1">
    <source>
        <dbReference type="SAM" id="MobiDB-lite"/>
    </source>
</evidence>
<evidence type="ECO:0000259" key="2">
    <source>
        <dbReference type="Pfam" id="PF14111"/>
    </source>
</evidence>
<feature type="region of interest" description="Disordered" evidence="1">
    <location>
        <begin position="458"/>
        <end position="486"/>
    </location>
</feature>
<dbReference type="Proteomes" id="UP001141552">
    <property type="component" value="Unassembled WGS sequence"/>
</dbReference>
<comment type="caution">
    <text evidence="4">The sequence shown here is derived from an EMBL/GenBank/DDBJ whole genome shotgun (WGS) entry which is preliminary data.</text>
</comment>
<protein>
    <recommendedName>
        <fullName evidence="6">CCHC-type domain-containing protein</fullName>
    </recommendedName>
</protein>
<feature type="region of interest" description="Disordered" evidence="1">
    <location>
        <begin position="1"/>
        <end position="26"/>
    </location>
</feature>
<dbReference type="Pfam" id="PF14392">
    <property type="entry name" value="zf-CCHC_4"/>
    <property type="match status" value="1"/>
</dbReference>
<dbReference type="PANTHER" id="PTHR31286:SF178">
    <property type="entry name" value="DUF4283 DOMAIN-CONTAINING PROTEIN"/>
    <property type="match status" value="1"/>
</dbReference>
<feature type="domain" description="Zinc knuckle CX2CX4HX4C" evidence="3">
    <location>
        <begin position="177"/>
        <end position="221"/>
    </location>
</feature>
<dbReference type="InterPro" id="IPR025836">
    <property type="entry name" value="Zn_knuckle_CX2CX4HX4C"/>
</dbReference>
<sequence>MASEPSPTHGTEATSSTPSLSLPEDRDGGRNFSKHVLVAKVVVDKRFSTVVLKSICSRAWNLNNRLDIKELGTNIFLLSFEDPDDRFRIMMETPWSVAGNHLVIKEWPCHLALKEIDFSISECWVQVHGLNPSQVSKENGWPIGNLIGSCVRVDTTEDNWLSYSGILRLRVLFNVHKPLLPGFYCTKSNGERSWISFIYEKMSDFCYNCGLLDHREKSCKKPILPPFSPFTPGRWGVWLKAESGFAKWSFSKYDWDLRKRAASSSRSISSSSTQSECNTPVDSNLGVKTTHALSLDVDELQHQQARERHDEFPLDHVLEPMVSTTGLYCSTRISPFLVTCLLLLLSCPKLVLNQYMVFGEIISGALHGPGSGPSTQESDNPDITLLPKPAKPKFGFKRFGPTELSSHSKRLKLNDESIEDISSVVEYSLDYADEGSSSDVQEPYFGVVQRGTDISVMGRPSTPHGHIHRFKPSSARPSTDASPPGSLLQIVDSKLKQLTLSVSPSVSSDLSALPPGFTIEEVHEESDLSSTLAEAAPPKPMNLIAWNYREAGNPQADRLRAIRSKILRLSSRPLTPSIQSVLVGLEKQYLDLLLMKETLWRQRYKVRWLAEGDQNTAFFP</sequence>
<proteinExistence type="predicted"/>
<gene>
    <name evidence="4" type="ORF">Tsubulata_040696</name>
</gene>
<evidence type="ECO:0000313" key="5">
    <source>
        <dbReference type="Proteomes" id="UP001141552"/>
    </source>
</evidence>
<dbReference type="Pfam" id="PF14111">
    <property type="entry name" value="DUF4283"/>
    <property type="match status" value="1"/>
</dbReference>